<dbReference type="GO" id="GO:0016020">
    <property type="term" value="C:membrane"/>
    <property type="evidence" value="ECO:0007669"/>
    <property type="project" value="UniProtKB-SubCell"/>
</dbReference>
<evidence type="ECO:0000256" key="8">
    <source>
        <dbReference type="SAM" id="MobiDB-lite"/>
    </source>
</evidence>
<keyword evidence="4 9" id="KW-0812">Transmembrane</keyword>
<protein>
    <submittedName>
        <fullName evidence="12">Magnesium transporter</fullName>
    </submittedName>
</protein>
<dbReference type="SUPFAM" id="SSF161093">
    <property type="entry name" value="MgtE membrane domain-like"/>
    <property type="match status" value="1"/>
</dbReference>
<dbReference type="InterPro" id="IPR006667">
    <property type="entry name" value="SLC41_membr_dom"/>
</dbReference>
<keyword evidence="5" id="KW-0460">Magnesium</keyword>
<feature type="transmembrane region" description="Helical" evidence="9">
    <location>
        <begin position="239"/>
        <end position="259"/>
    </location>
</feature>
<organism evidence="12 13">
    <name type="scientific">Fistulifera solaris</name>
    <name type="common">Oleaginous diatom</name>
    <dbReference type="NCBI Taxonomy" id="1519565"/>
    <lineage>
        <taxon>Eukaryota</taxon>
        <taxon>Sar</taxon>
        <taxon>Stramenopiles</taxon>
        <taxon>Ochrophyta</taxon>
        <taxon>Bacillariophyta</taxon>
        <taxon>Bacillariophyceae</taxon>
        <taxon>Bacillariophycidae</taxon>
        <taxon>Naviculales</taxon>
        <taxon>Naviculaceae</taxon>
        <taxon>Fistulifera</taxon>
    </lineage>
</organism>
<comment type="similarity">
    <text evidence="2">Belongs to the SLC41A transporter family.</text>
</comment>
<feature type="region of interest" description="Disordered" evidence="8">
    <location>
        <begin position="58"/>
        <end position="79"/>
    </location>
</feature>
<evidence type="ECO:0000256" key="7">
    <source>
        <dbReference type="ARBA" id="ARBA00023136"/>
    </source>
</evidence>
<evidence type="ECO:0000256" key="2">
    <source>
        <dbReference type="ARBA" id="ARBA00009749"/>
    </source>
</evidence>
<evidence type="ECO:0000256" key="5">
    <source>
        <dbReference type="ARBA" id="ARBA00022842"/>
    </source>
</evidence>
<evidence type="ECO:0000256" key="3">
    <source>
        <dbReference type="ARBA" id="ARBA00022448"/>
    </source>
</evidence>
<dbReference type="OrthoDB" id="48232at2759"/>
<dbReference type="Pfam" id="PF01769">
    <property type="entry name" value="MgtE"/>
    <property type="match status" value="1"/>
</dbReference>
<keyword evidence="3" id="KW-0813">Transport</keyword>
<gene>
    <name evidence="12" type="ORF">FisN_3Hh252</name>
</gene>
<feature type="compositionally biased region" description="Polar residues" evidence="8">
    <location>
        <begin position="58"/>
        <end position="70"/>
    </location>
</feature>
<keyword evidence="7 9" id="KW-0472">Membrane</keyword>
<comment type="caution">
    <text evidence="12">The sequence shown here is derived from an EMBL/GenBank/DDBJ whole genome shotgun (WGS) entry which is preliminary data.</text>
</comment>
<sequence>MLRFVKILSALAFLVSHHPSLALKNIESIIMTKNDASVLRELKETINRQKQEINILKSQLKGNKRTSTPSHGAHGGGGDESMEDIATYLKKPFYAIAFKRVGWLSIFLVSLSFTAVIMNGFEHTLERQIELAYFVPLLAGHGGNTGGQTVGTVLSALSAGSISVRNAPVVITKEALSGLMAGTILGMWVGPVAHFGMGISKHVSTVIALTIPLVSAIAATLGSIIPFACVALGLDPSVIAAPAMTSFVDVSGLMSYFLIANQVFKLFGIEL</sequence>
<feature type="transmembrane region" description="Helical" evidence="9">
    <location>
        <begin position="101"/>
        <end position="121"/>
    </location>
</feature>
<feature type="signal peptide" evidence="10">
    <location>
        <begin position="1"/>
        <end position="22"/>
    </location>
</feature>
<dbReference type="InterPro" id="IPR036739">
    <property type="entry name" value="SLC41_membr_dom_sf"/>
</dbReference>
<proteinExistence type="inferred from homology"/>
<feature type="transmembrane region" description="Helical" evidence="9">
    <location>
        <begin position="206"/>
        <end position="233"/>
    </location>
</feature>
<evidence type="ECO:0000256" key="1">
    <source>
        <dbReference type="ARBA" id="ARBA00004141"/>
    </source>
</evidence>
<dbReference type="AlphaFoldDB" id="A0A1Z5JQT6"/>
<keyword evidence="6 9" id="KW-1133">Transmembrane helix</keyword>
<keyword evidence="10" id="KW-0732">Signal</keyword>
<accession>A0A1Z5JQT6</accession>
<feature type="domain" description="SLC41A/MgtE integral membrane" evidence="11">
    <location>
        <begin position="135"/>
        <end position="259"/>
    </location>
</feature>
<evidence type="ECO:0000256" key="9">
    <source>
        <dbReference type="SAM" id="Phobius"/>
    </source>
</evidence>
<evidence type="ECO:0000313" key="13">
    <source>
        <dbReference type="Proteomes" id="UP000198406"/>
    </source>
</evidence>
<dbReference type="Gene3D" id="1.10.357.20">
    <property type="entry name" value="SLC41 divalent cation transporters, integral membrane domain"/>
    <property type="match status" value="1"/>
</dbReference>
<name>A0A1Z5JQT6_FISSO</name>
<dbReference type="EMBL" id="BDSP01000102">
    <property type="protein sequence ID" value="GAX16266.1"/>
    <property type="molecule type" value="Genomic_DNA"/>
</dbReference>
<comment type="subcellular location">
    <subcellularLocation>
        <location evidence="1">Membrane</location>
        <topology evidence="1">Multi-pass membrane protein</topology>
    </subcellularLocation>
</comment>
<dbReference type="Proteomes" id="UP000198406">
    <property type="component" value="Unassembled WGS sequence"/>
</dbReference>
<dbReference type="PANTHER" id="PTHR41394">
    <property type="entry name" value="MAGNESIUM TRANSPORTER MGTE"/>
    <property type="match status" value="1"/>
</dbReference>
<feature type="chain" id="PRO_5012441873" evidence="10">
    <location>
        <begin position="23"/>
        <end position="271"/>
    </location>
</feature>
<dbReference type="InParanoid" id="A0A1Z5JQT6"/>
<dbReference type="GO" id="GO:0008324">
    <property type="term" value="F:monoatomic cation transmembrane transporter activity"/>
    <property type="evidence" value="ECO:0007669"/>
    <property type="project" value="InterPro"/>
</dbReference>
<reference evidence="12 13" key="1">
    <citation type="journal article" date="2015" name="Plant Cell">
        <title>Oil accumulation by the oleaginous diatom Fistulifera solaris as revealed by the genome and transcriptome.</title>
        <authorList>
            <person name="Tanaka T."/>
            <person name="Maeda Y."/>
            <person name="Veluchamy A."/>
            <person name="Tanaka M."/>
            <person name="Abida H."/>
            <person name="Marechal E."/>
            <person name="Bowler C."/>
            <person name="Muto M."/>
            <person name="Sunaga Y."/>
            <person name="Tanaka M."/>
            <person name="Yoshino T."/>
            <person name="Taniguchi T."/>
            <person name="Fukuda Y."/>
            <person name="Nemoto M."/>
            <person name="Matsumoto M."/>
            <person name="Wong P.S."/>
            <person name="Aburatani S."/>
            <person name="Fujibuchi W."/>
        </authorList>
    </citation>
    <scope>NUCLEOTIDE SEQUENCE [LARGE SCALE GENOMIC DNA]</scope>
    <source>
        <strain evidence="12 13">JPCC DA0580</strain>
    </source>
</reference>
<dbReference type="PANTHER" id="PTHR41394:SF8">
    <property type="entry name" value="MAGNESIUM TRANSPORTER MGTE"/>
    <property type="match status" value="1"/>
</dbReference>
<evidence type="ECO:0000256" key="10">
    <source>
        <dbReference type="SAM" id="SignalP"/>
    </source>
</evidence>
<evidence type="ECO:0000259" key="11">
    <source>
        <dbReference type="Pfam" id="PF01769"/>
    </source>
</evidence>
<keyword evidence="13" id="KW-1185">Reference proteome</keyword>
<evidence type="ECO:0000313" key="12">
    <source>
        <dbReference type="EMBL" id="GAX16266.1"/>
    </source>
</evidence>
<evidence type="ECO:0000256" key="4">
    <source>
        <dbReference type="ARBA" id="ARBA00022692"/>
    </source>
</evidence>
<evidence type="ECO:0000256" key="6">
    <source>
        <dbReference type="ARBA" id="ARBA00022989"/>
    </source>
</evidence>